<gene>
    <name evidence="1" type="ORF">SAMN04488498_12816</name>
</gene>
<proteinExistence type="predicted"/>
<sequence length="207" mass="23928">MTLFSLKDHPQVKRRLKTVLEAIGYDTVDWARVEMYRESFNFLRQLGPQKLEVLEISGGVHWRREFNFKSYTTTKYPEFDICAQTLPQTFDVVIADQVFEHLAWPLRAAKNIYEMVRPGGYFIIATPFLLRVHNSPIDCSRWTATGLSHLLQEAGFAANRIQTASWGNRACLRANFKKWPKRGFTGSLKNEPDFPVMVWAFAQKAPP</sequence>
<accession>A0A1I4EN47</accession>
<dbReference type="RefSeq" id="WP_149763374.1">
    <property type="nucleotide sequence ID" value="NZ_BSPE01000024.1"/>
</dbReference>
<dbReference type="AlphaFoldDB" id="A0A1I4EN47"/>
<dbReference type="InterPro" id="IPR029063">
    <property type="entry name" value="SAM-dependent_MTases_sf"/>
</dbReference>
<dbReference type="SUPFAM" id="SSF53335">
    <property type="entry name" value="S-adenosyl-L-methionine-dependent methyltransferases"/>
    <property type="match status" value="1"/>
</dbReference>
<dbReference type="Pfam" id="PF13489">
    <property type="entry name" value="Methyltransf_23"/>
    <property type="match status" value="1"/>
</dbReference>
<keyword evidence="2" id="KW-1185">Reference proteome</keyword>
<name>A0A1I4EN47_9HYPH</name>
<reference evidence="1 2" key="1">
    <citation type="submission" date="2016-10" db="EMBL/GenBank/DDBJ databases">
        <authorList>
            <person name="Varghese N."/>
            <person name="Submissions S."/>
        </authorList>
    </citation>
    <scope>NUCLEOTIDE SEQUENCE [LARGE SCALE GENOMIC DNA]</scope>
    <source>
        <strain evidence="1 2">DSM 21822</strain>
    </source>
</reference>
<dbReference type="GO" id="GO:0032259">
    <property type="term" value="P:methylation"/>
    <property type="evidence" value="ECO:0007669"/>
    <property type="project" value="UniProtKB-KW"/>
</dbReference>
<dbReference type="Gene3D" id="3.40.50.150">
    <property type="entry name" value="Vaccinia Virus protein VP39"/>
    <property type="match status" value="1"/>
</dbReference>
<protein>
    <submittedName>
        <fullName evidence="1">Methyltransferase domain-containing protein</fullName>
    </submittedName>
</protein>
<keyword evidence="1" id="KW-0489">Methyltransferase</keyword>
<dbReference type="GO" id="GO:0008168">
    <property type="term" value="F:methyltransferase activity"/>
    <property type="evidence" value="ECO:0007669"/>
    <property type="project" value="UniProtKB-KW"/>
</dbReference>
<dbReference type="Proteomes" id="UP000323300">
    <property type="component" value="Unassembled WGS sequence"/>
</dbReference>
<evidence type="ECO:0000313" key="1">
    <source>
        <dbReference type="EMBL" id="SFL06729.1"/>
    </source>
</evidence>
<dbReference type="OrthoDB" id="9803855at2"/>
<dbReference type="EMBL" id="FOSL01000028">
    <property type="protein sequence ID" value="SFL06729.1"/>
    <property type="molecule type" value="Genomic_DNA"/>
</dbReference>
<organism evidence="1 2">
    <name type="scientific">Neomesorhizobium albiziae</name>
    <dbReference type="NCBI Taxonomy" id="335020"/>
    <lineage>
        <taxon>Bacteria</taxon>
        <taxon>Pseudomonadati</taxon>
        <taxon>Pseudomonadota</taxon>
        <taxon>Alphaproteobacteria</taxon>
        <taxon>Hyphomicrobiales</taxon>
        <taxon>Phyllobacteriaceae</taxon>
        <taxon>Neomesorhizobium</taxon>
    </lineage>
</organism>
<keyword evidence="1" id="KW-0808">Transferase</keyword>
<dbReference type="CDD" id="cd02440">
    <property type="entry name" value="AdoMet_MTases"/>
    <property type="match status" value="1"/>
</dbReference>
<evidence type="ECO:0000313" key="2">
    <source>
        <dbReference type="Proteomes" id="UP000323300"/>
    </source>
</evidence>